<evidence type="ECO:0000256" key="12">
    <source>
        <dbReference type="SAM" id="Phobius"/>
    </source>
</evidence>
<dbReference type="InterPro" id="IPR004878">
    <property type="entry name" value="Otopetrin"/>
</dbReference>
<dbReference type="WBParaSite" id="maker-uti_cns_0046618-snap-gene-0.10-mRNA-1">
    <property type="protein sequence ID" value="maker-uti_cns_0046618-snap-gene-0.10-mRNA-1"/>
    <property type="gene ID" value="maker-uti_cns_0046618-snap-gene-0.10"/>
</dbReference>
<dbReference type="Proteomes" id="UP000095280">
    <property type="component" value="Unplaced"/>
</dbReference>
<keyword evidence="3" id="KW-0813">Transport</keyword>
<proteinExistence type="inferred from homology"/>
<dbReference type="PANTHER" id="PTHR21522">
    <property type="entry name" value="PROTON CHANNEL OTOP"/>
    <property type="match status" value="1"/>
</dbReference>
<evidence type="ECO:0000256" key="10">
    <source>
        <dbReference type="ARBA" id="ARBA00023303"/>
    </source>
</evidence>
<feature type="transmembrane region" description="Helical" evidence="12">
    <location>
        <begin position="443"/>
        <end position="463"/>
    </location>
</feature>
<evidence type="ECO:0000256" key="3">
    <source>
        <dbReference type="ARBA" id="ARBA00022448"/>
    </source>
</evidence>
<evidence type="ECO:0000313" key="14">
    <source>
        <dbReference type="WBParaSite" id="maker-uti_cns_0046618-snap-gene-0.10-mRNA-1"/>
    </source>
</evidence>
<organism evidence="13 14">
    <name type="scientific">Macrostomum lignano</name>
    <dbReference type="NCBI Taxonomy" id="282301"/>
    <lineage>
        <taxon>Eukaryota</taxon>
        <taxon>Metazoa</taxon>
        <taxon>Spiralia</taxon>
        <taxon>Lophotrochozoa</taxon>
        <taxon>Platyhelminthes</taxon>
        <taxon>Rhabditophora</taxon>
        <taxon>Macrostomorpha</taxon>
        <taxon>Macrostomida</taxon>
        <taxon>Macrostomidae</taxon>
        <taxon>Macrostomum</taxon>
    </lineage>
</organism>
<feature type="transmembrane region" description="Helical" evidence="12">
    <location>
        <begin position="102"/>
        <end position="123"/>
    </location>
</feature>
<evidence type="ECO:0000313" key="13">
    <source>
        <dbReference type="Proteomes" id="UP000095280"/>
    </source>
</evidence>
<feature type="transmembrane region" description="Helical" evidence="12">
    <location>
        <begin position="344"/>
        <end position="362"/>
    </location>
</feature>
<dbReference type="AlphaFoldDB" id="A0A1I8JCB4"/>
<comment type="subcellular location">
    <subcellularLocation>
        <location evidence="1">Cell membrane</location>
        <topology evidence="1">Multi-pass membrane protein</topology>
    </subcellularLocation>
</comment>
<evidence type="ECO:0000256" key="6">
    <source>
        <dbReference type="ARBA" id="ARBA00022781"/>
    </source>
</evidence>
<feature type="region of interest" description="Disordered" evidence="11">
    <location>
        <begin position="1"/>
        <end position="20"/>
    </location>
</feature>
<keyword evidence="5 12" id="KW-0812">Transmembrane</keyword>
<dbReference type="GO" id="GO:0005886">
    <property type="term" value="C:plasma membrane"/>
    <property type="evidence" value="ECO:0007669"/>
    <property type="project" value="UniProtKB-SubCell"/>
</dbReference>
<feature type="transmembrane region" description="Helical" evidence="12">
    <location>
        <begin position="494"/>
        <end position="513"/>
    </location>
</feature>
<keyword evidence="6" id="KW-0375">Hydrogen ion transport</keyword>
<sequence length="734" mass="81416">MANKRDFSNPISECDNGDGSNTQIFHIVPGTDISVGKVVRKPEEGAEPEKEVPAHLQKIRQYFGKFADYEDGSENKQKQPSQLAFTANHRASTCSSILQSLLTLYGLVVLMHGVVIPISDALAKPVEHAAYRQMFYIFMHGVGIICIIYLNSLISLHQRRAKKRAQRFATAAAAFSSEGLSVGHSPQTVEIPMAHLQEAAADAPETDPVSPDLPHNGADHQGTVPLATTEADAADEGLLSTAPDIGGAAGSQIYRPRRRMLKRNPLVTDLPPVLVSGRRAGQVDERYLAALKVNPITQSETGINLYLRLGAIVFGFGVMIHDGFKISEVIERKGLAACHDMWFIPKQVVHLVFIMAQTYYLFKHHRITFNTQLLLTRFMMVHLIVTNLCIWVKTVIYEIKVGLTADSHNALKSHPDGGVENYTGNDCHENLLDNGPSHKLGPYLYPCAVEYGLICAAICFKVFSKIGDTKVTPYGRKMYPEGPRFTACHKSHKGLFLGLLIMICVLVPMISLQMLNSDKNPHQNIYTLVIVSIECLVLLFTSAMSVTGIVKTVRHLRLYRVRGNEAFDVNLLFVGLAGILCFNLFVAISVGSCAVDSSDISHCPTWIGHKNIITKAAGLKSVLEVVQSISQTLFIMQAIQRRITLELVENNHKPGRGLTIGLLIANLAMWIEAVFEAKRTFAEDFPNGYFGKMAWSIVKYIFLPLIIFFRFHSSVCLSEIWIRSYKMPKKRAAE</sequence>
<evidence type="ECO:0000256" key="5">
    <source>
        <dbReference type="ARBA" id="ARBA00022692"/>
    </source>
</evidence>
<feature type="transmembrane region" description="Helical" evidence="12">
    <location>
        <begin position="571"/>
        <end position="592"/>
    </location>
</feature>
<evidence type="ECO:0000256" key="8">
    <source>
        <dbReference type="ARBA" id="ARBA00023065"/>
    </source>
</evidence>
<feature type="transmembrane region" description="Helical" evidence="12">
    <location>
        <begin position="305"/>
        <end position="324"/>
    </location>
</feature>
<evidence type="ECO:0000256" key="4">
    <source>
        <dbReference type="ARBA" id="ARBA00022475"/>
    </source>
</evidence>
<comment type="similarity">
    <text evidence="2">Belongs to the otopetrin family.</text>
</comment>
<dbReference type="Pfam" id="PF03189">
    <property type="entry name" value="Otopetrin"/>
    <property type="match status" value="2"/>
</dbReference>
<keyword evidence="10" id="KW-0407">Ion channel</keyword>
<evidence type="ECO:0000256" key="1">
    <source>
        <dbReference type="ARBA" id="ARBA00004651"/>
    </source>
</evidence>
<feature type="transmembrane region" description="Helical" evidence="12">
    <location>
        <begin position="135"/>
        <end position="154"/>
    </location>
</feature>
<keyword evidence="9 12" id="KW-0472">Membrane</keyword>
<protein>
    <submittedName>
        <fullName evidence="14">Otopetrin-2</fullName>
    </submittedName>
</protein>
<feature type="transmembrane region" description="Helical" evidence="12">
    <location>
        <begin position="697"/>
        <end position="722"/>
    </location>
</feature>
<reference evidence="14" key="1">
    <citation type="submission" date="2016-11" db="UniProtKB">
        <authorList>
            <consortium name="WormBaseParasite"/>
        </authorList>
    </citation>
    <scope>IDENTIFICATION</scope>
</reference>
<dbReference type="PANTHER" id="PTHR21522:SF32">
    <property type="entry name" value="OTOPETRIN-2"/>
    <property type="match status" value="1"/>
</dbReference>
<keyword evidence="7 12" id="KW-1133">Transmembrane helix</keyword>
<keyword evidence="4" id="KW-1003">Cell membrane</keyword>
<name>A0A1I8JCB4_9PLAT</name>
<evidence type="ECO:0000256" key="2">
    <source>
        <dbReference type="ARBA" id="ARBA00006513"/>
    </source>
</evidence>
<evidence type="ECO:0000256" key="11">
    <source>
        <dbReference type="SAM" id="MobiDB-lite"/>
    </source>
</evidence>
<accession>A0A1I8JCB4</accession>
<dbReference type="GO" id="GO:0015252">
    <property type="term" value="F:proton channel activity"/>
    <property type="evidence" value="ECO:0007669"/>
    <property type="project" value="InterPro"/>
</dbReference>
<feature type="transmembrane region" description="Helical" evidence="12">
    <location>
        <begin position="374"/>
        <end position="396"/>
    </location>
</feature>
<keyword evidence="8" id="KW-0406">Ion transport</keyword>
<feature type="transmembrane region" description="Helical" evidence="12">
    <location>
        <begin position="525"/>
        <end position="550"/>
    </location>
</feature>
<keyword evidence="13" id="KW-1185">Reference proteome</keyword>
<evidence type="ECO:0000256" key="7">
    <source>
        <dbReference type="ARBA" id="ARBA00022989"/>
    </source>
</evidence>
<evidence type="ECO:0000256" key="9">
    <source>
        <dbReference type="ARBA" id="ARBA00023136"/>
    </source>
</evidence>